<gene>
    <name evidence="11" type="ORF">CTAYLR_004812</name>
</gene>
<name>A0AAD7UMU8_9STRA</name>
<evidence type="ECO:0000313" key="11">
    <source>
        <dbReference type="EMBL" id="KAJ8613154.1"/>
    </source>
</evidence>
<dbReference type="InterPro" id="IPR030457">
    <property type="entry name" value="ELO_CS"/>
</dbReference>
<dbReference type="EC" id="2.3.1.-" evidence="10"/>
<dbReference type="GO" id="GO:0042761">
    <property type="term" value="P:very long-chain fatty acid biosynthetic process"/>
    <property type="evidence" value="ECO:0007669"/>
    <property type="project" value="TreeGrafter"/>
</dbReference>
<evidence type="ECO:0000256" key="7">
    <source>
        <dbReference type="ARBA" id="ARBA00023098"/>
    </source>
</evidence>
<evidence type="ECO:0000256" key="4">
    <source>
        <dbReference type="ARBA" id="ARBA00022692"/>
    </source>
</evidence>
<comment type="subcellular location">
    <subcellularLocation>
        <location evidence="1">Membrane</location>
        <topology evidence="1">Multi-pass membrane protein</topology>
    </subcellularLocation>
</comment>
<feature type="transmembrane region" description="Helical" evidence="10">
    <location>
        <begin position="143"/>
        <end position="163"/>
    </location>
</feature>
<comment type="similarity">
    <text evidence="10">Belongs to the ELO family.</text>
</comment>
<keyword evidence="5 10" id="KW-0276">Fatty acid metabolism</keyword>
<evidence type="ECO:0000256" key="3">
    <source>
        <dbReference type="ARBA" id="ARBA00022679"/>
    </source>
</evidence>
<organism evidence="11 12">
    <name type="scientific">Chrysophaeum taylorii</name>
    <dbReference type="NCBI Taxonomy" id="2483200"/>
    <lineage>
        <taxon>Eukaryota</taxon>
        <taxon>Sar</taxon>
        <taxon>Stramenopiles</taxon>
        <taxon>Ochrophyta</taxon>
        <taxon>Pelagophyceae</taxon>
        <taxon>Pelagomonadales</taxon>
        <taxon>Pelagomonadaceae</taxon>
        <taxon>Chrysophaeum</taxon>
    </lineage>
</organism>
<proteinExistence type="inferred from homology"/>
<accession>A0AAD7UMU8</accession>
<keyword evidence="7 10" id="KW-0443">Lipid metabolism</keyword>
<reference evidence="11" key="1">
    <citation type="submission" date="2023-01" db="EMBL/GenBank/DDBJ databases">
        <title>Metagenome sequencing of chrysophaentin producing Chrysophaeum taylorii.</title>
        <authorList>
            <person name="Davison J."/>
            <person name="Bewley C."/>
        </authorList>
    </citation>
    <scope>NUCLEOTIDE SEQUENCE</scope>
    <source>
        <strain evidence="11">NIES-1699</strain>
    </source>
</reference>
<dbReference type="EMBL" id="JAQMWT010000036">
    <property type="protein sequence ID" value="KAJ8613154.1"/>
    <property type="molecule type" value="Genomic_DNA"/>
</dbReference>
<keyword evidence="6 10" id="KW-1133">Transmembrane helix</keyword>
<evidence type="ECO:0000256" key="6">
    <source>
        <dbReference type="ARBA" id="ARBA00022989"/>
    </source>
</evidence>
<feature type="transmembrane region" description="Helical" evidence="10">
    <location>
        <begin position="175"/>
        <end position="199"/>
    </location>
</feature>
<keyword evidence="2 10" id="KW-0444">Lipid biosynthesis</keyword>
<dbReference type="PROSITE" id="PS01188">
    <property type="entry name" value="ELO"/>
    <property type="match status" value="1"/>
</dbReference>
<dbReference type="AlphaFoldDB" id="A0AAD7UMU8"/>
<dbReference type="InterPro" id="IPR002076">
    <property type="entry name" value="ELO_fam"/>
</dbReference>
<comment type="caution">
    <text evidence="11">The sequence shown here is derived from an EMBL/GenBank/DDBJ whole genome shotgun (WGS) entry which is preliminary data.</text>
</comment>
<keyword evidence="12" id="KW-1185">Reference proteome</keyword>
<feature type="transmembrane region" description="Helical" evidence="10">
    <location>
        <begin position="48"/>
        <end position="68"/>
    </location>
</feature>
<dbReference type="GO" id="GO:0019367">
    <property type="term" value="P:fatty acid elongation, saturated fatty acid"/>
    <property type="evidence" value="ECO:0007669"/>
    <property type="project" value="TreeGrafter"/>
</dbReference>
<sequence>MRYYPQYSWLVSVPMLVVPPTLYVWATVQASRAFPKGLAFDVKNLMRVYNVAQILLCTYMTIGLWPVLGFPNVFGVNSVFTPRGEWFVFVHYLSKYMDWLDTFFIISKGNARKQLSFLHVYHHATIGICWGIVSHLGQGNGTIRYGALINSVTHVLMYSHYLWTSFGFSNPFKKLLTTWQIFQFYTCFFHSTVVITNMFVVERQIDRRLAWVQLCYHTTMIYLFTWKLYWVPELYIKHSSATKEAASKPKKTN</sequence>
<comment type="caution">
    <text evidence="10">Lacks conserved residue(s) required for the propagation of feature annotation.</text>
</comment>
<dbReference type="GO" id="GO:0009922">
    <property type="term" value="F:fatty acid elongase activity"/>
    <property type="evidence" value="ECO:0007669"/>
    <property type="project" value="InterPro"/>
</dbReference>
<evidence type="ECO:0000313" key="12">
    <source>
        <dbReference type="Proteomes" id="UP001230188"/>
    </source>
</evidence>
<evidence type="ECO:0000256" key="1">
    <source>
        <dbReference type="ARBA" id="ARBA00004141"/>
    </source>
</evidence>
<dbReference type="GO" id="GO:0005789">
    <property type="term" value="C:endoplasmic reticulum membrane"/>
    <property type="evidence" value="ECO:0007669"/>
    <property type="project" value="TreeGrafter"/>
</dbReference>
<dbReference type="GO" id="GO:0030148">
    <property type="term" value="P:sphingolipid biosynthetic process"/>
    <property type="evidence" value="ECO:0007669"/>
    <property type="project" value="TreeGrafter"/>
</dbReference>
<keyword evidence="3 10" id="KW-0808">Transferase</keyword>
<keyword evidence="8 10" id="KW-0472">Membrane</keyword>
<evidence type="ECO:0000256" key="2">
    <source>
        <dbReference type="ARBA" id="ARBA00022516"/>
    </source>
</evidence>
<dbReference type="Pfam" id="PF01151">
    <property type="entry name" value="ELO"/>
    <property type="match status" value="1"/>
</dbReference>
<evidence type="ECO:0000256" key="8">
    <source>
        <dbReference type="ARBA" id="ARBA00023136"/>
    </source>
</evidence>
<dbReference type="Proteomes" id="UP001230188">
    <property type="component" value="Unassembled WGS sequence"/>
</dbReference>
<dbReference type="GO" id="GO:0034626">
    <property type="term" value="P:fatty acid elongation, polyunsaturated fatty acid"/>
    <property type="evidence" value="ECO:0007669"/>
    <property type="project" value="TreeGrafter"/>
</dbReference>
<evidence type="ECO:0000256" key="10">
    <source>
        <dbReference type="RuleBase" id="RU361115"/>
    </source>
</evidence>
<dbReference type="PANTHER" id="PTHR11157">
    <property type="entry name" value="FATTY ACID ACYL TRANSFERASE-RELATED"/>
    <property type="match status" value="1"/>
</dbReference>
<keyword evidence="9 10" id="KW-0275">Fatty acid biosynthesis</keyword>
<protein>
    <recommendedName>
        <fullName evidence="10">Elongation of fatty acids protein</fullName>
        <ecNumber evidence="10">2.3.1.-</ecNumber>
    </recommendedName>
</protein>
<dbReference type="GO" id="GO:0034625">
    <property type="term" value="P:fatty acid elongation, monounsaturated fatty acid"/>
    <property type="evidence" value="ECO:0007669"/>
    <property type="project" value="TreeGrafter"/>
</dbReference>
<evidence type="ECO:0000256" key="5">
    <source>
        <dbReference type="ARBA" id="ARBA00022832"/>
    </source>
</evidence>
<dbReference type="PANTHER" id="PTHR11157:SF133">
    <property type="entry name" value="ELONGATION OF FATTY ACIDS PROTEIN"/>
    <property type="match status" value="1"/>
</dbReference>
<keyword evidence="4 10" id="KW-0812">Transmembrane</keyword>
<evidence type="ECO:0000256" key="9">
    <source>
        <dbReference type="ARBA" id="ARBA00023160"/>
    </source>
</evidence>
<feature type="transmembrane region" description="Helical" evidence="10">
    <location>
        <begin position="6"/>
        <end position="28"/>
    </location>
</feature>
<comment type="catalytic activity">
    <reaction evidence="10">
        <text>an acyl-CoA + malonyl-CoA + H(+) = a 3-oxoacyl-CoA + CO2 + CoA</text>
        <dbReference type="Rhea" id="RHEA:50252"/>
        <dbReference type="ChEBI" id="CHEBI:15378"/>
        <dbReference type="ChEBI" id="CHEBI:16526"/>
        <dbReference type="ChEBI" id="CHEBI:57287"/>
        <dbReference type="ChEBI" id="CHEBI:57384"/>
        <dbReference type="ChEBI" id="CHEBI:58342"/>
        <dbReference type="ChEBI" id="CHEBI:90726"/>
    </reaction>
    <physiologicalReaction direction="left-to-right" evidence="10">
        <dbReference type="Rhea" id="RHEA:50253"/>
    </physiologicalReaction>
</comment>